<dbReference type="OrthoDB" id="1068986at2"/>
<dbReference type="KEGG" id="ptq:P700755_001060"/>
<proteinExistence type="predicted"/>
<reference evidence="1" key="1">
    <citation type="submission" date="2006-03" db="EMBL/GenBank/DDBJ databases">
        <authorList>
            <person name="Bowman J."/>
            <person name="Ferriera S."/>
            <person name="Johnson J."/>
            <person name="Kravitz S."/>
            <person name="Halpern A."/>
            <person name="Remington K."/>
            <person name="Beeson K."/>
            <person name="Tran B."/>
            <person name="Rogers Y.-H."/>
            <person name="Friedman R."/>
            <person name="Venter J.C."/>
        </authorList>
    </citation>
    <scope>NUCLEOTIDE SEQUENCE [LARGE SCALE GENOMIC DNA]</scope>
    <source>
        <strain evidence="1">ATCC 700755</strain>
    </source>
</reference>
<accession>K4IRE9</accession>
<dbReference type="NCBIfam" id="TIGR01200">
    <property type="entry name" value="GLPGLI"/>
    <property type="match status" value="1"/>
</dbReference>
<evidence type="ECO:0000313" key="1">
    <source>
        <dbReference type="EMBL" id="AFU68030.1"/>
    </source>
</evidence>
<dbReference type="Pfam" id="PF09697">
    <property type="entry name" value="Porph_ging"/>
    <property type="match status" value="1"/>
</dbReference>
<dbReference type="InterPro" id="IPR005901">
    <property type="entry name" value="GLPGLI"/>
</dbReference>
<dbReference type="HOGENOM" id="CLU_085659_0_1_10"/>
<gene>
    <name evidence="1" type="ordered locus">P700755_001060</name>
</gene>
<protein>
    <submittedName>
        <fullName evidence="1">Porph_ging superfamily protein</fullName>
    </submittedName>
</protein>
<reference evidence="1" key="2">
    <citation type="submission" date="2012-09" db="EMBL/GenBank/DDBJ databases">
        <title>The complete sequence of Psychroflexus torquis an extreme psychrophile from sea-ice that is stimulated by light.</title>
        <authorList>
            <person name="Feng S."/>
            <person name="Powell S.M."/>
            <person name="Bowman J.P."/>
        </authorList>
    </citation>
    <scope>NUCLEOTIDE SEQUENCE [LARGE SCALE GENOMIC DNA]</scope>
    <source>
        <strain evidence="1">ATCC 700755</strain>
    </source>
</reference>
<dbReference type="eggNOG" id="ENOG5032ZE0">
    <property type="taxonomic scope" value="Bacteria"/>
</dbReference>
<dbReference type="EMBL" id="CP003879">
    <property type="protein sequence ID" value="AFU68030.1"/>
    <property type="molecule type" value="Genomic_DNA"/>
</dbReference>
<organism evidence="1 2">
    <name type="scientific">Psychroflexus torquis (strain ATCC 700755 / CIP 106069 / ACAM 623)</name>
    <dbReference type="NCBI Taxonomy" id="313595"/>
    <lineage>
        <taxon>Bacteria</taxon>
        <taxon>Pseudomonadati</taxon>
        <taxon>Bacteroidota</taxon>
        <taxon>Flavobacteriia</taxon>
        <taxon>Flavobacteriales</taxon>
        <taxon>Flavobacteriaceae</taxon>
        <taxon>Psychroflexus</taxon>
    </lineage>
</organism>
<dbReference type="RefSeq" id="WP_015023636.1">
    <property type="nucleotide sequence ID" value="NC_018721.1"/>
</dbReference>
<keyword evidence="2" id="KW-1185">Reference proteome</keyword>
<sequence>MKTTLLFFSIIFLSIQCSFSQSGEIIYKNEPGLPEGLEEMKKTDPQNYKRYSFMINQMNEKTKRLRFTLEFNTEHSKFTTNPTMAKEDNAMASMSMPESKFYYDLQKNERYEVSKISGKELLVDKTPIEWSISKETKIIQGFTCMKAEAVQLFYSVDGDSGELRTKEQSITAWFTTELPFSFGPENYGGLPGLVLELSTQGKNYKVEKINIKENKRTTIDFPDTENAMSEKESAKQLHKVMSNMMGG</sequence>
<dbReference type="STRING" id="313595.P700755_001060"/>
<name>K4IRE9_PSYTT</name>
<dbReference type="Proteomes" id="UP000008514">
    <property type="component" value="Chromosome"/>
</dbReference>
<dbReference type="AlphaFoldDB" id="K4IRE9"/>
<evidence type="ECO:0000313" key="2">
    <source>
        <dbReference type="Proteomes" id="UP000008514"/>
    </source>
</evidence>